<gene>
    <name evidence="1" type="ORF">Dsin_009521</name>
</gene>
<evidence type="ECO:0000313" key="1">
    <source>
        <dbReference type="EMBL" id="KAK3222496.1"/>
    </source>
</evidence>
<reference evidence="1" key="1">
    <citation type="journal article" date="2023" name="Plant J.">
        <title>Genome sequences and population genomics provide insights into the demographic history, inbreeding, and mutation load of two 'living fossil' tree species of Dipteronia.</title>
        <authorList>
            <person name="Feng Y."/>
            <person name="Comes H.P."/>
            <person name="Chen J."/>
            <person name="Zhu S."/>
            <person name="Lu R."/>
            <person name="Zhang X."/>
            <person name="Li P."/>
            <person name="Qiu J."/>
            <person name="Olsen K.M."/>
            <person name="Qiu Y."/>
        </authorList>
    </citation>
    <scope>NUCLEOTIDE SEQUENCE</scope>
    <source>
        <strain evidence="1">NBL</strain>
    </source>
</reference>
<dbReference type="Proteomes" id="UP001281410">
    <property type="component" value="Unassembled WGS sequence"/>
</dbReference>
<sequence>MGACHVDRTGLDWTGLDWTELLFHDVFGMSGTRLWIVLLCVCHKTQLKDMADNVGVDVDGEGDESRTTGNLIWSLQSSRRDSDLAKVESVLCARENTMKNEHDEHDEERAR</sequence>
<name>A0AAE0AQU3_9ROSI</name>
<protein>
    <submittedName>
        <fullName evidence="1">Uncharacterized protein</fullName>
    </submittedName>
</protein>
<keyword evidence="2" id="KW-1185">Reference proteome</keyword>
<organism evidence="1 2">
    <name type="scientific">Dipteronia sinensis</name>
    <dbReference type="NCBI Taxonomy" id="43782"/>
    <lineage>
        <taxon>Eukaryota</taxon>
        <taxon>Viridiplantae</taxon>
        <taxon>Streptophyta</taxon>
        <taxon>Embryophyta</taxon>
        <taxon>Tracheophyta</taxon>
        <taxon>Spermatophyta</taxon>
        <taxon>Magnoliopsida</taxon>
        <taxon>eudicotyledons</taxon>
        <taxon>Gunneridae</taxon>
        <taxon>Pentapetalae</taxon>
        <taxon>rosids</taxon>
        <taxon>malvids</taxon>
        <taxon>Sapindales</taxon>
        <taxon>Sapindaceae</taxon>
        <taxon>Hippocastanoideae</taxon>
        <taxon>Acereae</taxon>
        <taxon>Dipteronia</taxon>
    </lineage>
</organism>
<comment type="caution">
    <text evidence="1">The sequence shown here is derived from an EMBL/GenBank/DDBJ whole genome shotgun (WGS) entry which is preliminary data.</text>
</comment>
<dbReference type="EMBL" id="JANJYJ010000003">
    <property type="protein sequence ID" value="KAK3222496.1"/>
    <property type="molecule type" value="Genomic_DNA"/>
</dbReference>
<evidence type="ECO:0000313" key="2">
    <source>
        <dbReference type="Proteomes" id="UP001281410"/>
    </source>
</evidence>
<accession>A0AAE0AQU3</accession>
<proteinExistence type="predicted"/>
<dbReference type="AlphaFoldDB" id="A0AAE0AQU3"/>